<dbReference type="GO" id="GO:0003676">
    <property type="term" value="F:nucleic acid binding"/>
    <property type="evidence" value="ECO:0007669"/>
    <property type="project" value="InterPro"/>
</dbReference>
<dbReference type="EMBL" id="WSQA01000010">
    <property type="protein sequence ID" value="MVZ63081.1"/>
    <property type="molecule type" value="Genomic_DNA"/>
</dbReference>
<dbReference type="PANTHER" id="PTHR30547">
    <property type="entry name" value="UNCHARACTERIZED PROTEIN YHCG-RELATED"/>
    <property type="match status" value="1"/>
</dbReference>
<feature type="domain" description="YhcG N-terminal" evidence="2">
    <location>
        <begin position="15"/>
        <end position="87"/>
    </location>
</feature>
<gene>
    <name evidence="3" type="ORF">GQF63_13680</name>
</gene>
<dbReference type="Pfam" id="PF06250">
    <property type="entry name" value="YhcG_C"/>
    <property type="match status" value="1"/>
</dbReference>
<dbReference type="InterPro" id="IPR041527">
    <property type="entry name" value="YhcG_N"/>
</dbReference>
<organism evidence="3 4">
    <name type="scientific">Sphingobacterium humi</name>
    <dbReference type="NCBI Taxonomy" id="1796905"/>
    <lineage>
        <taxon>Bacteria</taxon>
        <taxon>Pseudomonadati</taxon>
        <taxon>Bacteroidota</taxon>
        <taxon>Sphingobacteriia</taxon>
        <taxon>Sphingobacteriales</taxon>
        <taxon>Sphingobacteriaceae</taxon>
        <taxon>Sphingobacterium</taxon>
    </lineage>
</organism>
<evidence type="ECO:0000313" key="4">
    <source>
        <dbReference type="Proteomes" id="UP000435036"/>
    </source>
</evidence>
<dbReference type="PANTHER" id="PTHR30547:SF5">
    <property type="entry name" value="NUCLEASE YHCG-RELATED"/>
    <property type="match status" value="1"/>
</dbReference>
<name>A0A6N8L3R5_9SPHI</name>
<dbReference type="Gene3D" id="3.40.1350.10">
    <property type="match status" value="1"/>
</dbReference>
<accession>A0A6N8L3R5</accession>
<reference evidence="3 4" key="1">
    <citation type="submission" date="2019-12" db="EMBL/GenBank/DDBJ databases">
        <authorList>
            <person name="Dong K."/>
        </authorList>
    </citation>
    <scope>NUCLEOTIDE SEQUENCE [LARGE SCALE GENOMIC DNA]</scope>
    <source>
        <strain evidence="3 4">JCM 31225</strain>
    </source>
</reference>
<sequence>MNFKKLAFRIQQTNEFLQQNAVKAINIHITLRNWLTGFYIVEFEQNGSDRAEYGSKLLENLSKNIRIKGLSAPELSRCRQFYYAYPEILGLITQKFKTMLPVDFLEDVMLENNSNQILGLPTQEFQSANNEVDTEFISSVFQSVSYTHFTELIKIEDPSKRRFYELIILKTQPTVKELKRQIDTLTYERVGLSENHRDSMEEVMKKINPQQTTDLIKSHYFFEFLNIGQAHLIEESELEQALIRHLQQFITELGNGFCFEARQKHLLFGDEYYFVDLVFYHRILKCHVLIDLKTETAKHEHIGQLKSYLNYYKKNIQETNDNPPVGILLVTNQNKAMVEYAIADSDLDIFVSKYQLQLPDKSKLEAFINRELKNI</sequence>
<evidence type="ECO:0000259" key="1">
    <source>
        <dbReference type="Pfam" id="PF06250"/>
    </source>
</evidence>
<dbReference type="Pfam" id="PF17761">
    <property type="entry name" value="DUF1016_N"/>
    <property type="match status" value="1"/>
</dbReference>
<feature type="domain" description="YhcG PDDEXK nuclease" evidence="1">
    <location>
        <begin position="214"/>
        <end position="362"/>
    </location>
</feature>
<protein>
    <submittedName>
        <fullName evidence="3">DUF1016 family protein</fullName>
    </submittedName>
</protein>
<dbReference type="OrthoDB" id="9801263at2"/>
<dbReference type="InterPro" id="IPR009362">
    <property type="entry name" value="YhcG_C"/>
</dbReference>
<dbReference type="InterPro" id="IPR011856">
    <property type="entry name" value="tRNA_endonuc-like_dom_sf"/>
</dbReference>
<evidence type="ECO:0000313" key="3">
    <source>
        <dbReference type="EMBL" id="MVZ63081.1"/>
    </source>
</evidence>
<keyword evidence="4" id="KW-1185">Reference proteome</keyword>
<evidence type="ECO:0000259" key="2">
    <source>
        <dbReference type="Pfam" id="PF17761"/>
    </source>
</evidence>
<dbReference type="AlphaFoldDB" id="A0A6N8L3R5"/>
<dbReference type="InterPro" id="IPR053148">
    <property type="entry name" value="PD-DEXK-like_domain"/>
</dbReference>
<dbReference type="Proteomes" id="UP000435036">
    <property type="component" value="Unassembled WGS sequence"/>
</dbReference>
<proteinExistence type="predicted"/>
<dbReference type="RefSeq" id="WP_160369801.1">
    <property type="nucleotide sequence ID" value="NZ_WSQA01000010.1"/>
</dbReference>
<comment type="caution">
    <text evidence="3">The sequence shown here is derived from an EMBL/GenBank/DDBJ whole genome shotgun (WGS) entry which is preliminary data.</text>
</comment>